<comment type="caution">
    <text evidence="1">The sequence shown here is derived from an EMBL/GenBank/DDBJ whole genome shotgun (WGS) entry which is preliminary data.</text>
</comment>
<name>A0AAW3V1P2_9BURK</name>
<dbReference type="EMBL" id="JACIIK010000009">
    <property type="protein sequence ID" value="MBB6204464.1"/>
    <property type="molecule type" value="Genomic_DNA"/>
</dbReference>
<gene>
    <name evidence="1" type="ORF">GGD69_005358</name>
</gene>
<evidence type="ECO:0000313" key="2">
    <source>
        <dbReference type="Proteomes" id="UP000518681"/>
    </source>
</evidence>
<proteinExistence type="predicted"/>
<reference evidence="1 2" key="1">
    <citation type="submission" date="2020-08" db="EMBL/GenBank/DDBJ databases">
        <title>Genomic Encyclopedia of Type Strains, Phase IV (KMG-V): Genome sequencing to study the core and pangenomes of soil and plant-associated prokaryotes.</title>
        <authorList>
            <person name="Whitman W."/>
        </authorList>
    </citation>
    <scope>NUCLEOTIDE SEQUENCE [LARGE SCALE GENOMIC DNA]</scope>
    <source>
        <strain evidence="1 2">SEMIA 4013</strain>
    </source>
</reference>
<sequence>MTTIEQIQQVIDSPSTSFWLKAALRALLERDALDAARDAELLAELMVARLNEILPQA</sequence>
<evidence type="ECO:0000313" key="1">
    <source>
        <dbReference type="EMBL" id="MBB6204464.1"/>
    </source>
</evidence>
<organism evidence="1 2">
    <name type="scientific">Paraburkholderia fungorum</name>
    <dbReference type="NCBI Taxonomy" id="134537"/>
    <lineage>
        <taxon>Bacteria</taxon>
        <taxon>Pseudomonadati</taxon>
        <taxon>Pseudomonadota</taxon>
        <taxon>Betaproteobacteria</taxon>
        <taxon>Burkholderiales</taxon>
        <taxon>Burkholderiaceae</taxon>
        <taxon>Paraburkholderia</taxon>
    </lineage>
</organism>
<dbReference type="Proteomes" id="UP000518681">
    <property type="component" value="Unassembled WGS sequence"/>
</dbReference>
<accession>A0AAW3V1P2</accession>
<dbReference type="RefSeq" id="WP_183801051.1">
    <property type="nucleotide sequence ID" value="NZ_JACIII010000013.1"/>
</dbReference>
<dbReference type="AlphaFoldDB" id="A0AAW3V1P2"/>
<protein>
    <submittedName>
        <fullName evidence="1">Uncharacterized protein</fullName>
    </submittedName>
</protein>